<dbReference type="STRING" id="1123380.SAMN02745199_0457"/>
<name>A0A1M5RCH4_9BACT</name>
<dbReference type="SUPFAM" id="SSF52833">
    <property type="entry name" value="Thioredoxin-like"/>
    <property type="match status" value="1"/>
</dbReference>
<proteinExistence type="predicted"/>
<organism evidence="1 2">
    <name type="scientific">Thermosipho atlanticus DSM 15807</name>
    <dbReference type="NCBI Taxonomy" id="1123380"/>
    <lineage>
        <taxon>Bacteria</taxon>
        <taxon>Thermotogati</taxon>
        <taxon>Thermotogota</taxon>
        <taxon>Thermotogae</taxon>
        <taxon>Thermotogales</taxon>
        <taxon>Fervidobacteriaceae</taxon>
        <taxon>Thermosipho</taxon>
    </lineage>
</organism>
<dbReference type="AlphaFoldDB" id="A0A1M5RCH4"/>
<dbReference type="OrthoDB" id="9807975at2"/>
<evidence type="ECO:0000313" key="1">
    <source>
        <dbReference type="EMBL" id="SHH23830.1"/>
    </source>
</evidence>
<protein>
    <submittedName>
        <fullName evidence="1">Thioredoxin-like [2Fe-2S] ferredoxin</fullName>
    </submittedName>
</protein>
<dbReference type="Pfam" id="PF01257">
    <property type="entry name" value="2Fe-2S_thioredx"/>
    <property type="match status" value="1"/>
</dbReference>
<sequence length="80" mass="9139">MEKIKVEICVGTMCHIMGSHALVEVIENLPDKIKNKLDYKFSPCFNVCNEAKTPPVVKINGNYYENVTPKMLDQLIRDII</sequence>
<dbReference type="Proteomes" id="UP000242592">
    <property type="component" value="Unassembled WGS sequence"/>
</dbReference>
<keyword evidence="2" id="KW-1185">Reference proteome</keyword>
<dbReference type="InterPro" id="IPR042128">
    <property type="entry name" value="NuoE_dom"/>
</dbReference>
<dbReference type="EMBL" id="FQXN01000001">
    <property type="protein sequence ID" value="SHH23830.1"/>
    <property type="molecule type" value="Genomic_DNA"/>
</dbReference>
<dbReference type="InterPro" id="IPR036249">
    <property type="entry name" value="Thioredoxin-like_sf"/>
</dbReference>
<evidence type="ECO:0000313" key="2">
    <source>
        <dbReference type="Proteomes" id="UP000242592"/>
    </source>
</evidence>
<accession>A0A1M5RCH4</accession>
<gene>
    <name evidence="1" type="ORF">SAMN02745199_0457</name>
</gene>
<reference evidence="2" key="1">
    <citation type="submission" date="2016-11" db="EMBL/GenBank/DDBJ databases">
        <authorList>
            <person name="Varghese N."/>
            <person name="Submissions S."/>
        </authorList>
    </citation>
    <scope>NUCLEOTIDE SEQUENCE [LARGE SCALE GENOMIC DNA]</scope>
    <source>
        <strain evidence="2">DSM 15807</strain>
    </source>
</reference>
<dbReference type="CDD" id="cd03064">
    <property type="entry name" value="TRX_Fd_NuoE"/>
    <property type="match status" value="1"/>
</dbReference>
<dbReference type="Gene3D" id="3.40.30.10">
    <property type="entry name" value="Glutaredoxin"/>
    <property type="match status" value="1"/>
</dbReference>
<dbReference type="RefSeq" id="WP_073071693.1">
    <property type="nucleotide sequence ID" value="NZ_FQXN01000001.1"/>
</dbReference>